<accession>A0A918PHM1</accession>
<keyword evidence="2" id="KW-0732">Signal</keyword>
<protein>
    <recommendedName>
        <fullName evidence="5">Peptidase inhibitor I78</fullName>
    </recommendedName>
</protein>
<evidence type="ECO:0008006" key="5">
    <source>
        <dbReference type="Google" id="ProtNLM"/>
    </source>
</evidence>
<feature type="chain" id="PRO_5036903734" description="Peptidase inhibitor I78" evidence="2">
    <location>
        <begin position="23"/>
        <end position="102"/>
    </location>
</feature>
<dbReference type="Pfam" id="PF11720">
    <property type="entry name" value="Inhibitor_I78"/>
    <property type="match status" value="1"/>
</dbReference>
<dbReference type="AlphaFoldDB" id="A0A918PHM1"/>
<dbReference type="Proteomes" id="UP000648075">
    <property type="component" value="Unassembled WGS sequence"/>
</dbReference>
<evidence type="ECO:0000313" key="3">
    <source>
        <dbReference type="EMBL" id="GGZ10428.1"/>
    </source>
</evidence>
<feature type="signal peptide" evidence="2">
    <location>
        <begin position="1"/>
        <end position="22"/>
    </location>
</feature>
<feature type="region of interest" description="Disordered" evidence="1">
    <location>
        <begin position="22"/>
        <end position="43"/>
    </location>
</feature>
<dbReference type="PANTHER" id="PTHR39600">
    <property type="entry name" value="PEPTIDASE INHIBITOR I78 FAMILY PROTEIN"/>
    <property type="match status" value="1"/>
</dbReference>
<dbReference type="InterPro" id="IPR021719">
    <property type="entry name" value="Prot_inh_I78"/>
</dbReference>
<organism evidence="3 4">
    <name type="scientific">Novosphingobium colocasiae</name>
    <dbReference type="NCBI Taxonomy" id="1256513"/>
    <lineage>
        <taxon>Bacteria</taxon>
        <taxon>Pseudomonadati</taxon>
        <taxon>Pseudomonadota</taxon>
        <taxon>Alphaproteobacteria</taxon>
        <taxon>Sphingomonadales</taxon>
        <taxon>Sphingomonadaceae</taxon>
        <taxon>Novosphingobium</taxon>
    </lineage>
</organism>
<name>A0A918PHM1_9SPHN</name>
<evidence type="ECO:0000256" key="1">
    <source>
        <dbReference type="SAM" id="MobiDB-lite"/>
    </source>
</evidence>
<dbReference type="RefSeq" id="WP_189621709.1">
    <property type="nucleotide sequence ID" value="NZ_BMZA01000011.1"/>
</dbReference>
<sequence>MSLTTRSFTAFAVLGLAACSSATPPAATPPPAQEQPDCGAGALGSYIGTPGTDAAIAAIQAWRGDKPLRVLKPGSVMTMDYRFDRLNIELDDKGVIKSVRCG</sequence>
<reference evidence="3" key="1">
    <citation type="journal article" date="2014" name="Int. J. Syst. Evol. Microbiol.">
        <title>Complete genome sequence of Corynebacterium casei LMG S-19264T (=DSM 44701T), isolated from a smear-ripened cheese.</title>
        <authorList>
            <consortium name="US DOE Joint Genome Institute (JGI-PGF)"/>
            <person name="Walter F."/>
            <person name="Albersmeier A."/>
            <person name="Kalinowski J."/>
            <person name="Ruckert C."/>
        </authorList>
    </citation>
    <scope>NUCLEOTIDE SEQUENCE</scope>
    <source>
        <strain evidence="3">KCTC 32255</strain>
    </source>
</reference>
<dbReference type="Gene3D" id="3.30.10.10">
    <property type="entry name" value="Trypsin Inhibitor V, subunit A"/>
    <property type="match status" value="1"/>
</dbReference>
<keyword evidence="4" id="KW-1185">Reference proteome</keyword>
<gene>
    <name evidence="3" type="ORF">GCM10011614_26670</name>
</gene>
<reference evidence="3" key="2">
    <citation type="submission" date="2020-09" db="EMBL/GenBank/DDBJ databases">
        <authorList>
            <person name="Sun Q."/>
            <person name="Kim S."/>
        </authorList>
    </citation>
    <scope>NUCLEOTIDE SEQUENCE</scope>
    <source>
        <strain evidence="3">KCTC 32255</strain>
    </source>
</reference>
<evidence type="ECO:0000256" key="2">
    <source>
        <dbReference type="SAM" id="SignalP"/>
    </source>
</evidence>
<comment type="caution">
    <text evidence="3">The sequence shown here is derived from an EMBL/GenBank/DDBJ whole genome shotgun (WGS) entry which is preliminary data.</text>
</comment>
<dbReference type="EMBL" id="BMZA01000011">
    <property type="protein sequence ID" value="GGZ10428.1"/>
    <property type="molecule type" value="Genomic_DNA"/>
</dbReference>
<proteinExistence type="predicted"/>
<dbReference type="PROSITE" id="PS51257">
    <property type="entry name" value="PROKAR_LIPOPROTEIN"/>
    <property type="match status" value="1"/>
</dbReference>
<evidence type="ECO:0000313" key="4">
    <source>
        <dbReference type="Proteomes" id="UP000648075"/>
    </source>
</evidence>
<dbReference type="PANTHER" id="PTHR39600:SF1">
    <property type="entry name" value="PEPTIDASE INHIBITOR I78 FAMILY PROTEIN"/>
    <property type="match status" value="1"/>
</dbReference>